<keyword evidence="3" id="KW-0808">Transferase</keyword>
<evidence type="ECO:0000256" key="7">
    <source>
        <dbReference type="ARBA" id="ARBA00023125"/>
    </source>
</evidence>
<comment type="similarity">
    <text evidence="1">Belongs to the DNA polymerase type-B family.</text>
</comment>
<dbReference type="GO" id="GO:0003677">
    <property type="term" value="F:DNA binding"/>
    <property type="evidence" value="ECO:0007669"/>
    <property type="project" value="UniProtKB-KW"/>
</dbReference>
<dbReference type="EC" id="2.7.7.7" evidence="2"/>
<comment type="catalytic activity">
    <reaction evidence="8">
        <text>DNA(n) + a 2'-deoxyribonucleoside 5'-triphosphate = DNA(n+1) + diphosphate</text>
        <dbReference type="Rhea" id="RHEA:22508"/>
        <dbReference type="Rhea" id="RHEA-COMP:17339"/>
        <dbReference type="Rhea" id="RHEA-COMP:17340"/>
        <dbReference type="ChEBI" id="CHEBI:33019"/>
        <dbReference type="ChEBI" id="CHEBI:61560"/>
        <dbReference type="ChEBI" id="CHEBI:173112"/>
        <dbReference type="EC" id="2.7.7.7"/>
    </reaction>
</comment>
<dbReference type="Proteomes" id="UP000095280">
    <property type="component" value="Unplaced"/>
</dbReference>
<organism evidence="11 12">
    <name type="scientific">Macrostomum lignano</name>
    <dbReference type="NCBI Taxonomy" id="282301"/>
    <lineage>
        <taxon>Eukaryota</taxon>
        <taxon>Metazoa</taxon>
        <taxon>Spiralia</taxon>
        <taxon>Lophotrochozoa</taxon>
        <taxon>Platyhelminthes</taxon>
        <taxon>Rhabditophora</taxon>
        <taxon>Macrostomorpha</taxon>
        <taxon>Macrostomida</taxon>
        <taxon>Macrostomidae</taxon>
        <taxon>Macrostomum</taxon>
    </lineage>
</organism>
<keyword evidence="7" id="KW-0238">DNA-binding</keyword>
<dbReference type="GO" id="GO:0000166">
    <property type="term" value="F:nucleotide binding"/>
    <property type="evidence" value="ECO:0007669"/>
    <property type="project" value="InterPro"/>
</dbReference>
<keyword evidence="5" id="KW-0235">DNA replication</keyword>
<dbReference type="Gene3D" id="1.10.287.690">
    <property type="entry name" value="Helix hairpin bin"/>
    <property type="match status" value="1"/>
</dbReference>
<feature type="compositionally biased region" description="Low complexity" evidence="9">
    <location>
        <begin position="122"/>
        <end position="134"/>
    </location>
</feature>
<dbReference type="GO" id="GO:0003887">
    <property type="term" value="F:DNA-directed DNA polymerase activity"/>
    <property type="evidence" value="ECO:0007669"/>
    <property type="project" value="UniProtKB-KW"/>
</dbReference>
<accession>A0A1I8JAR4</accession>
<sequence>PPQDVETLYSAPTKGAPPSWRAYDRIADCRLIPRSWRAPGPARYASRVGGIRIAPHQPVLVQSLSLQHLPQISPSGNQSIKNPIKGSDKGGLGGQPPGWRDLNQSMSPRKNEATMRGKRSRTTAISSDISSSSSSKRRSVAADDIEARWEVVEAEAAAAETGAVETEAAAAAGAPFTTPPIASSGRREFDRVAPIKLWVLIEPIAQQTDPPSRSFNCLEIAQQDPLVHVKAGSSLQVRARSFELLPLWLAQVDCREAVLPHSGLVGVETPNFNQVVFSFKYAFVPPTQPESVTGPGFTARLDNQRDLPKFRAKGVEYVVRITNTEDLREVFVDMLEVFKQDLAGEDFMAAKFESDNMLKAAHTPPVRAARMTAELLFKHIDKIVQSDATVLSGNFSIRLLKAWVPRGGCALENKHLEERHAFSKHYVRITNSDKRCLLRALWFVACAYLQFTKLVAELQIEAGLYTTLQTVSQAGPFGVDALPEAIRALNRLHPGHDFGVRVYRAEEANRCIFNLPGTEILHLHLVEQHFNVVTKLPAFFGSDHYCPKCEMAYDCANAEAQCGYAKCPVCKQYDETATHECFVTPPKAKESSAPYVYYDFETYVDSGKQHRVHLVTAATSCEACPKLFPRPRCSGAIAIAHNGSAYDAFLLLGALLNGLAKKKPQVIFQNSRLMYMKCDKITFKDSLNFIPIGLAQFPKALGLGTQLTKGDFPHVFQSASKLGVRGPYCSIDMYGGKKNKQHDSIADWLAKQEGQVFNFNKEYLDYCLQDTTFADWTHLFQSNTIAGLAMAVFTTKFMEPNTLGDEGAPVQQPIRLEEALFGGRTEAFVPHAEATETVELRYRDVLKAESSGSPGMTEDAKAAYMASFFEREGVRLEKVEENPGLRFVAKIFLNSLWGKFCQRDDLTSTEIVDSYEAWLQRLTDPSIKVKSCEPIGESFMMLEYKPRFGGAGERAFKYANVPIGVFTTSHARLRLYEALEGLGTRVIPGLNIISLYAPSLRR</sequence>
<dbReference type="GO" id="GO:0006260">
    <property type="term" value="P:DNA replication"/>
    <property type="evidence" value="ECO:0007669"/>
    <property type="project" value="UniProtKB-KW"/>
</dbReference>
<dbReference type="WBParaSite" id="maker-uti_cns_0046481-snap-gene-0.5-mRNA-1">
    <property type="protein sequence ID" value="maker-uti_cns_0046481-snap-gene-0.5-mRNA-1"/>
    <property type="gene ID" value="maker-uti_cns_0046481-snap-gene-0.5"/>
</dbReference>
<keyword evidence="11" id="KW-1185">Reference proteome</keyword>
<dbReference type="InterPro" id="IPR004868">
    <property type="entry name" value="DNA-dir_DNA_pol_B_mt/vir"/>
</dbReference>
<proteinExistence type="inferred from homology"/>
<evidence type="ECO:0000256" key="8">
    <source>
        <dbReference type="ARBA" id="ARBA00049244"/>
    </source>
</evidence>
<protein>
    <recommendedName>
        <fullName evidence="2">DNA-directed DNA polymerase</fullName>
        <ecNumber evidence="2">2.7.7.7</ecNumber>
    </recommendedName>
</protein>
<dbReference type="SUPFAM" id="SSF56672">
    <property type="entry name" value="DNA/RNA polymerases"/>
    <property type="match status" value="1"/>
</dbReference>
<dbReference type="InterPro" id="IPR012337">
    <property type="entry name" value="RNaseH-like_sf"/>
</dbReference>
<dbReference type="SUPFAM" id="SSF53098">
    <property type="entry name" value="Ribonuclease H-like"/>
    <property type="match status" value="1"/>
</dbReference>
<evidence type="ECO:0000313" key="12">
    <source>
        <dbReference type="WBParaSite" id="maker-uti_cns_0046481-snap-gene-0.5-mRNA-1"/>
    </source>
</evidence>
<dbReference type="PANTHER" id="PTHR33568:SF3">
    <property type="entry name" value="DNA-DIRECTED DNA POLYMERASE"/>
    <property type="match status" value="1"/>
</dbReference>
<evidence type="ECO:0000256" key="5">
    <source>
        <dbReference type="ARBA" id="ARBA00022705"/>
    </source>
</evidence>
<evidence type="ECO:0000256" key="3">
    <source>
        <dbReference type="ARBA" id="ARBA00022679"/>
    </source>
</evidence>
<feature type="domain" description="DNA-directed DNA polymerase family B mitochondria/virus" evidence="10">
    <location>
        <begin position="638"/>
        <end position="845"/>
    </location>
</feature>
<dbReference type="Pfam" id="PF03175">
    <property type="entry name" value="DNA_pol_B_2"/>
    <property type="match status" value="2"/>
</dbReference>
<dbReference type="AlphaFoldDB" id="A0A1I8JAR4"/>
<dbReference type="InterPro" id="IPR036397">
    <property type="entry name" value="RNaseH_sf"/>
</dbReference>
<feature type="compositionally biased region" description="Polar residues" evidence="9">
    <location>
        <begin position="71"/>
        <end position="81"/>
    </location>
</feature>
<evidence type="ECO:0000259" key="10">
    <source>
        <dbReference type="Pfam" id="PF03175"/>
    </source>
</evidence>
<dbReference type="PANTHER" id="PTHR33568">
    <property type="entry name" value="DNA POLYMERASE"/>
    <property type="match status" value="1"/>
</dbReference>
<evidence type="ECO:0000256" key="6">
    <source>
        <dbReference type="ARBA" id="ARBA00022932"/>
    </source>
</evidence>
<evidence type="ECO:0000313" key="11">
    <source>
        <dbReference type="Proteomes" id="UP000095280"/>
    </source>
</evidence>
<feature type="region of interest" description="Disordered" evidence="9">
    <location>
        <begin position="71"/>
        <end position="140"/>
    </location>
</feature>
<dbReference type="Gene3D" id="3.30.420.10">
    <property type="entry name" value="Ribonuclease H-like superfamily/Ribonuclease H"/>
    <property type="match status" value="1"/>
</dbReference>
<keyword evidence="6" id="KW-0239">DNA-directed DNA polymerase</keyword>
<dbReference type="InterPro" id="IPR043502">
    <property type="entry name" value="DNA/RNA_pol_sf"/>
</dbReference>
<evidence type="ECO:0000256" key="4">
    <source>
        <dbReference type="ARBA" id="ARBA00022695"/>
    </source>
</evidence>
<name>A0A1I8JAR4_9PLAT</name>
<evidence type="ECO:0000256" key="2">
    <source>
        <dbReference type="ARBA" id="ARBA00012417"/>
    </source>
</evidence>
<evidence type="ECO:0000256" key="9">
    <source>
        <dbReference type="SAM" id="MobiDB-lite"/>
    </source>
</evidence>
<evidence type="ECO:0000256" key="1">
    <source>
        <dbReference type="ARBA" id="ARBA00005755"/>
    </source>
</evidence>
<keyword evidence="4" id="KW-0548">Nucleotidyltransferase</keyword>
<feature type="domain" description="DNA-directed DNA polymerase family B mitochondria/virus" evidence="10">
    <location>
        <begin position="879"/>
        <end position="978"/>
    </location>
</feature>
<reference evidence="12" key="1">
    <citation type="submission" date="2016-11" db="UniProtKB">
        <authorList>
            <consortium name="WormBaseParasite"/>
        </authorList>
    </citation>
    <scope>IDENTIFICATION</scope>
</reference>